<keyword evidence="2" id="KW-1185">Reference proteome</keyword>
<gene>
    <name evidence="1" type="ORF">Q5P01_005425</name>
</gene>
<sequence length="290" mass="33304">HCAITQRLKMFSYPPPSVLHDLLVEGIVPVELALCLDTLIKRKYFSFRVLNQIIKHSLISGKTVQFVPKVYHQTLLPSKQLVLPLMIGTKVPEQEQAWQLFMTLKDVVELVLSPTHTDESIGHLDSLIAKHRHRFNSVFPERKLIPKHHFVEHYPQLIKAFGPLVSLWTMRFEAKHHFYKRVVRQTCLCNILIVKGTCYCTGMMLVYGSTGGLPDSAGILQIIIFHHSLVFVVKVQSAWYCEHFRCFKLEYTGIVKVVEQSQLTDTYPLSTCTMKGDRVVSLKHHICLSN</sequence>
<dbReference type="EMBL" id="JAUPFM010000003">
    <property type="protein sequence ID" value="KAK2856690.1"/>
    <property type="molecule type" value="Genomic_DNA"/>
</dbReference>
<dbReference type="AlphaFoldDB" id="A0AA88T1A4"/>
<feature type="non-terminal residue" evidence="1">
    <location>
        <position position="290"/>
    </location>
</feature>
<reference evidence="1" key="1">
    <citation type="submission" date="2023-07" db="EMBL/GenBank/DDBJ databases">
        <title>Chromosome-level Genome Assembly of Striped Snakehead (Channa striata).</title>
        <authorList>
            <person name="Liu H."/>
        </authorList>
    </citation>
    <scope>NUCLEOTIDE SEQUENCE</scope>
    <source>
        <strain evidence="1">Gz</strain>
        <tissue evidence="1">Muscle</tissue>
    </source>
</reference>
<dbReference type="Proteomes" id="UP001187415">
    <property type="component" value="Unassembled WGS sequence"/>
</dbReference>
<evidence type="ECO:0000313" key="1">
    <source>
        <dbReference type="EMBL" id="KAK2856690.1"/>
    </source>
</evidence>
<name>A0AA88T1A4_CHASR</name>
<proteinExistence type="predicted"/>
<protein>
    <submittedName>
        <fullName evidence="1">Uncharacterized protein</fullName>
    </submittedName>
</protein>
<comment type="caution">
    <text evidence="1">The sequence shown here is derived from an EMBL/GenBank/DDBJ whole genome shotgun (WGS) entry which is preliminary data.</text>
</comment>
<evidence type="ECO:0000313" key="2">
    <source>
        <dbReference type="Proteomes" id="UP001187415"/>
    </source>
</evidence>
<organism evidence="1 2">
    <name type="scientific">Channa striata</name>
    <name type="common">Snakehead murrel</name>
    <name type="synonym">Ophicephalus striatus</name>
    <dbReference type="NCBI Taxonomy" id="64152"/>
    <lineage>
        <taxon>Eukaryota</taxon>
        <taxon>Metazoa</taxon>
        <taxon>Chordata</taxon>
        <taxon>Craniata</taxon>
        <taxon>Vertebrata</taxon>
        <taxon>Euteleostomi</taxon>
        <taxon>Actinopterygii</taxon>
        <taxon>Neopterygii</taxon>
        <taxon>Teleostei</taxon>
        <taxon>Neoteleostei</taxon>
        <taxon>Acanthomorphata</taxon>
        <taxon>Anabantaria</taxon>
        <taxon>Anabantiformes</taxon>
        <taxon>Channoidei</taxon>
        <taxon>Channidae</taxon>
        <taxon>Channa</taxon>
    </lineage>
</organism>
<accession>A0AA88T1A4</accession>